<name>A0A8J5MEK0_9STRA</name>
<proteinExistence type="predicted"/>
<reference evidence="1" key="1">
    <citation type="submission" date="2021-01" db="EMBL/GenBank/DDBJ databases">
        <title>Phytophthora aleatoria, a newly-described species from Pinus radiata is distinct from Phytophthora cactorum isolates based on comparative genomics.</title>
        <authorList>
            <person name="Mcdougal R."/>
            <person name="Panda P."/>
            <person name="Williams N."/>
            <person name="Studholme D.J."/>
        </authorList>
    </citation>
    <scope>NUCLEOTIDE SEQUENCE</scope>
    <source>
        <strain evidence="1">NZFS 4037</strain>
    </source>
</reference>
<accession>A0A8J5MEK0</accession>
<dbReference type="Proteomes" id="UP000709295">
    <property type="component" value="Unassembled WGS sequence"/>
</dbReference>
<organism evidence="1 2">
    <name type="scientific">Phytophthora aleatoria</name>
    <dbReference type="NCBI Taxonomy" id="2496075"/>
    <lineage>
        <taxon>Eukaryota</taxon>
        <taxon>Sar</taxon>
        <taxon>Stramenopiles</taxon>
        <taxon>Oomycota</taxon>
        <taxon>Peronosporomycetes</taxon>
        <taxon>Peronosporales</taxon>
        <taxon>Peronosporaceae</taxon>
        <taxon>Phytophthora</taxon>
    </lineage>
</organism>
<dbReference type="EMBL" id="JAENGY010000869">
    <property type="protein sequence ID" value="KAG6955467.1"/>
    <property type="molecule type" value="Genomic_DNA"/>
</dbReference>
<evidence type="ECO:0000313" key="1">
    <source>
        <dbReference type="EMBL" id="KAG6955467.1"/>
    </source>
</evidence>
<evidence type="ECO:0000313" key="2">
    <source>
        <dbReference type="Proteomes" id="UP000709295"/>
    </source>
</evidence>
<sequence>MPAITRRNGCVKSKSMLRLPWRLTVEAKARTLLSRKPGIGFRNTKRNCWSTRQSLTFFRHALEFGGASSGISRKRARLE</sequence>
<gene>
    <name evidence="1" type="ORF">JG688_00011868</name>
</gene>
<comment type="caution">
    <text evidence="1">The sequence shown here is derived from an EMBL/GenBank/DDBJ whole genome shotgun (WGS) entry which is preliminary data.</text>
</comment>
<keyword evidence="2" id="KW-1185">Reference proteome</keyword>
<protein>
    <submittedName>
        <fullName evidence="1">Uncharacterized protein</fullName>
    </submittedName>
</protein>
<dbReference type="AlphaFoldDB" id="A0A8J5MEK0"/>